<gene>
    <name evidence="3" type="ORF">G6W59_18095</name>
</gene>
<protein>
    <submittedName>
        <fullName evidence="3">Uncharacterized protein</fullName>
    </submittedName>
</protein>
<keyword evidence="2" id="KW-1133">Transmembrane helix</keyword>
<feature type="region of interest" description="Disordered" evidence="1">
    <location>
        <begin position="1"/>
        <end position="36"/>
    </location>
</feature>
<dbReference type="Proteomes" id="UP000540128">
    <property type="component" value="Unassembled WGS sequence"/>
</dbReference>
<proteinExistence type="predicted"/>
<keyword evidence="2" id="KW-0472">Membrane</keyword>
<evidence type="ECO:0000256" key="1">
    <source>
        <dbReference type="SAM" id="MobiDB-lite"/>
    </source>
</evidence>
<accession>A0A7Y6CAV9</accession>
<dbReference type="EMBL" id="JAANNT010000015">
    <property type="protein sequence ID" value="NUV30205.1"/>
    <property type="molecule type" value="Genomic_DNA"/>
</dbReference>
<keyword evidence="2" id="KW-0812">Transmembrane</keyword>
<keyword evidence="4" id="KW-1185">Reference proteome</keyword>
<comment type="caution">
    <text evidence="3">The sequence shown here is derived from an EMBL/GenBank/DDBJ whole genome shotgun (WGS) entry which is preliminary data.</text>
</comment>
<dbReference type="AlphaFoldDB" id="A0A7Y6CAV9"/>
<reference evidence="3 4" key="1">
    <citation type="submission" date="2020-03" db="EMBL/GenBank/DDBJ databases">
        <title>Complete genome sequence of sixteen Streptomyces strains facilitates identification of candidate genes involved in plant growth-promotion in grain legumes and cereals.</title>
        <authorList>
            <person name="Gopalakrishnan S."/>
            <person name="Thakur V."/>
            <person name="Saxena R."/>
            <person name="Vadlamudi S."/>
            <person name="Purohit S."/>
            <person name="Kumar V."/>
            <person name="Rathore A."/>
            <person name="Chitikineni A."/>
            <person name="Varshney R.K."/>
        </authorList>
    </citation>
    <scope>NUCLEOTIDE SEQUENCE [LARGE SCALE GENOMIC DNA]</scope>
    <source>
        <strain evidence="3 4">KAI-180</strain>
    </source>
</reference>
<evidence type="ECO:0000313" key="3">
    <source>
        <dbReference type="EMBL" id="NUV30205.1"/>
    </source>
</evidence>
<feature type="region of interest" description="Disordered" evidence="1">
    <location>
        <begin position="81"/>
        <end position="111"/>
    </location>
</feature>
<feature type="transmembrane region" description="Helical" evidence="2">
    <location>
        <begin position="51"/>
        <end position="70"/>
    </location>
</feature>
<evidence type="ECO:0000313" key="4">
    <source>
        <dbReference type="Proteomes" id="UP000540128"/>
    </source>
</evidence>
<sequence>MNAPDPGRPEDGAAASLRRALHATAGELAPPPYPAERVRRLGRRRVRTRRALVAVPAAVAAVLTAVAVALPQWSGGEGLPAADSAGGKALGPRATPSLAPAQPPAPSARPWPAVRTVRAGEPVEIGRGQVLTLSTDQVCHRDTTEPGGGVEDTCKSVSDGNQASGSVSIQSSGTLLRPLYIGPGRAARMTVEVDGEVLRAQVLTLEGDPGYAVGYAWGAGVSFDGPTPKIRVSDAEGELLAEFP</sequence>
<evidence type="ECO:0000256" key="2">
    <source>
        <dbReference type="SAM" id="Phobius"/>
    </source>
</evidence>
<organism evidence="3 4">
    <name type="scientific">Streptomyces odorifer</name>
    <dbReference type="NCBI Taxonomy" id="53450"/>
    <lineage>
        <taxon>Bacteria</taxon>
        <taxon>Bacillati</taxon>
        <taxon>Actinomycetota</taxon>
        <taxon>Actinomycetes</taxon>
        <taxon>Kitasatosporales</taxon>
        <taxon>Streptomycetaceae</taxon>
        <taxon>Streptomyces</taxon>
        <taxon>Streptomyces albidoflavus group</taxon>
    </lineage>
</organism>
<dbReference type="RefSeq" id="WP_175457701.1">
    <property type="nucleotide sequence ID" value="NZ_JAANNT010000015.1"/>
</dbReference>
<name>A0A7Y6CAV9_9ACTN</name>